<evidence type="ECO:0000256" key="4">
    <source>
        <dbReference type="ARBA" id="ARBA00022840"/>
    </source>
</evidence>
<keyword evidence="6" id="KW-0723">Serine/threonine-protein kinase</keyword>
<reference evidence="8" key="1">
    <citation type="journal article" date="2023" name="Science">
        <title>Elucidation of the pathway for biosynthesis of saponin adjuvants from the soapbark tree.</title>
        <authorList>
            <person name="Reed J."/>
            <person name="Orme A."/>
            <person name="El-Demerdash A."/>
            <person name="Owen C."/>
            <person name="Martin L.B.B."/>
            <person name="Misra R.C."/>
            <person name="Kikuchi S."/>
            <person name="Rejzek M."/>
            <person name="Martin A.C."/>
            <person name="Harkess A."/>
            <person name="Leebens-Mack J."/>
            <person name="Louveau T."/>
            <person name="Stephenson M.J."/>
            <person name="Osbourn A."/>
        </authorList>
    </citation>
    <scope>NUCLEOTIDE SEQUENCE</scope>
    <source>
        <strain evidence="8">S10</strain>
    </source>
</reference>
<protein>
    <submittedName>
        <fullName evidence="8">Mitogen-activated protein kinase kinase</fullName>
    </submittedName>
</protein>
<dbReference type="InterPro" id="IPR052751">
    <property type="entry name" value="Plant_MAPKKK"/>
</dbReference>
<comment type="similarity">
    <text evidence="6">Belongs to the protein kinase superfamily.</text>
</comment>
<evidence type="ECO:0000256" key="3">
    <source>
        <dbReference type="ARBA" id="ARBA00022777"/>
    </source>
</evidence>
<dbReference type="GO" id="GO:0007165">
    <property type="term" value="P:signal transduction"/>
    <property type="evidence" value="ECO:0007669"/>
    <property type="project" value="TreeGrafter"/>
</dbReference>
<evidence type="ECO:0000259" key="7">
    <source>
        <dbReference type="PROSITE" id="PS50011"/>
    </source>
</evidence>
<evidence type="ECO:0000313" key="8">
    <source>
        <dbReference type="EMBL" id="KAJ7974431.1"/>
    </source>
</evidence>
<evidence type="ECO:0000256" key="1">
    <source>
        <dbReference type="ARBA" id="ARBA00022679"/>
    </source>
</evidence>
<dbReference type="PROSITE" id="PS00107">
    <property type="entry name" value="PROTEIN_KINASE_ATP"/>
    <property type="match status" value="1"/>
</dbReference>
<feature type="binding site" evidence="5">
    <location>
        <position position="32"/>
    </location>
    <ligand>
        <name>ATP</name>
        <dbReference type="ChEBI" id="CHEBI:30616"/>
    </ligand>
</feature>
<dbReference type="GO" id="GO:0005524">
    <property type="term" value="F:ATP binding"/>
    <property type="evidence" value="ECO:0007669"/>
    <property type="project" value="UniProtKB-UniRule"/>
</dbReference>
<dbReference type="PROSITE" id="PS50011">
    <property type="entry name" value="PROTEIN_KINASE_DOM"/>
    <property type="match status" value="1"/>
</dbReference>
<dbReference type="EMBL" id="JARAOO010000003">
    <property type="protein sequence ID" value="KAJ7974431.1"/>
    <property type="molecule type" value="Genomic_DNA"/>
</dbReference>
<evidence type="ECO:0000256" key="6">
    <source>
        <dbReference type="RuleBase" id="RU000304"/>
    </source>
</evidence>
<keyword evidence="2 5" id="KW-0547">Nucleotide-binding</keyword>
<dbReference type="InterPro" id="IPR008271">
    <property type="entry name" value="Ser/Thr_kinase_AS"/>
</dbReference>
<dbReference type="SUPFAM" id="SSF56112">
    <property type="entry name" value="Protein kinase-like (PK-like)"/>
    <property type="match status" value="1"/>
</dbReference>
<name>A0AAD7Q4D5_QUISA</name>
<sequence>MIGKGSYGSVFLATLKKPKTNFSHLPTVMAVKSAEVSVSGSLQKEKEGEMIFNLLLEYASGGSLSDLIKKSGNGGLPESDVKRYTRSILRGLAHIHECGYVHCDLKPDNILLVPVSSKNSFKGFNYMAKIADFGLSKAVKQNKRGRWDIGLRGTPVYMAPETVLENIQGPQSDIWALGCVVFEMLTGKSIWGEDRNMGFEDICRLIGDENGLPEIPSGISRMGRNFLKACLVRKPMLRSSPEVLLDHPFVAGVEGDFWEDDESQELCLDLGSVMDENEDMPCYCSVSESEYQSECSGSSISVEESWSSSLSGDFGDEEVLLVRKSATFCKYGGHSFALPAQPLRMAPGFALPAQPLRMVPGV</sequence>
<keyword evidence="1" id="KW-0808">Transferase</keyword>
<comment type="caution">
    <text evidence="8">The sequence shown here is derived from an EMBL/GenBank/DDBJ whole genome shotgun (WGS) entry which is preliminary data.</text>
</comment>
<dbReference type="KEGG" id="qsa:O6P43_004505"/>
<dbReference type="Gene3D" id="1.10.510.10">
    <property type="entry name" value="Transferase(Phosphotransferase) domain 1"/>
    <property type="match status" value="1"/>
</dbReference>
<organism evidence="8 9">
    <name type="scientific">Quillaja saponaria</name>
    <name type="common">Soap bark tree</name>
    <dbReference type="NCBI Taxonomy" id="32244"/>
    <lineage>
        <taxon>Eukaryota</taxon>
        <taxon>Viridiplantae</taxon>
        <taxon>Streptophyta</taxon>
        <taxon>Embryophyta</taxon>
        <taxon>Tracheophyta</taxon>
        <taxon>Spermatophyta</taxon>
        <taxon>Magnoliopsida</taxon>
        <taxon>eudicotyledons</taxon>
        <taxon>Gunneridae</taxon>
        <taxon>Pentapetalae</taxon>
        <taxon>rosids</taxon>
        <taxon>fabids</taxon>
        <taxon>Fabales</taxon>
        <taxon>Quillajaceae</taxon>
        <taxon>Quillaja</taxon>
    </lineage>
</organism>
<feature type="domain" description="Protein kinase" evidence="7">
    <location>
        <begin position="1"/>
        <end position="250"/>
    </location>
</feature>
<dbReference type="SMART" id="SM00220">
    <property type="entry name" value="S_TKc"/>
    <property type="match status" value="1"/>
</dbReference>
<keyword evidence="9" id="KW-1185">Reference proteome</keyword>
<dbReference type="PANTHER" id="PTHR48011:SF56">
    <property type="entry name" value="PROTEIN KINASE DOMAIN-CONTAINING PROTEIN"/>
    <property type="match status" value="1"/>
</dbReference>
<evidence type="ECO:0000313" key="9">
    <source>
        <dbReference type="Proteomes" id="UP001163823"/>
    </source>
</evidence>
<keyword evidence="3 8" id="KW-0418">Kinase</keyword>
<accession>A0AAD7Q4D5</accession>
<dbReference type="InterPro" id="IPR011009">
    <property type="entry name" value="Kinase-like_dom_sf"/>
</dbReference>
<dbReference type="PANTHER" id="PTHR48011">
    <property type="entry name" value="CCR4-NOT TRANSCRIPTIONAL COMPLEX SUBUNIT CAF120-RELATED"/>
    <property type="match status" value="1"/>
</dbReference>
<dbReference type="GO" id="GO:0004674">
    <property type="term" value="F:protein serine/threonine kinase activity"/>
    <property type="evidence" value="ECO:0007669"/>
    <property type="project" value="UniProtKB-KW"/>
</dbReference>
<dbReference type="PROSITE" id="PS00108">
    <property type="entry name" value="PROTEIN_KINASE_ST"/>
    <property type="match status" value="1"/>
</dbReference>
<dbReference type="AlphaFoldDB" id="A0AAD7Q4D5"/>
<keyword evidence="4 5" id="KW-0067">ATP-binding</keyword>
<gene>
    <name evidence="8" type="ORF">O6P43_004505</name>
</gene>
<dbReference type="InterPro" id="IPR000719">
    <property type="entry name" value="Prot_kinase_dom"/>
</dbReference>
<evidence type="ECO:0000256" key="2">
    <source>
        <dbReference type="ARBA" id="ARBA00022741"/>
    </source>
</evidence>
<dbReference type="Pfam" id="PF00069">
    <property type="entry name" value="Pkinase"/>
    <property type="match status" value="1"/>
</dbReference>
<evidence type="ECO:0000256" key="5">
    <source>
        <dbReference type="PROSITE-ProRule" id="PRU10141"/>
    </source>
</evidence>
<dbReference type="Proteomes" id="UP001163823">
    <property type="component" value="Chromosome 3"/>
</dbReference>
<proteinExistence type="inferred from homology"/>
<dbReference type="InterPro" id="IPR017441">
    <property type="entry name" value="Protein_kinase_ATP_BS"/>
</dbReference>